<feature type="transmembrane region" description="Helical" evidence="6">
    <location>
        <begin position="188"/>
        <end position="209"/>
    </location>
</feature>
<feature type="transmembrane region" description="Helical" evidence="6">
    <location>
        <begin position="71"/>
        <end position="88"/>
    </location>
</feature>
<reference evidence="8" key="1">
    <citation type="journal article" date="2019" name="Int. J. Syst. Evol. Microbiol.">
        <title>The Global Catalogue of Microorganisms (GCM) 10K type strain sequencing project: providing services to taxonomists for standard genome sequencing and annotation.</title>
        <authorList>
            <consortium name="The Broad Institute Genomics Platform"/>
            <consortium name="The Broad Institute Genome Sequencing Center for Infectious Disease"/>
            <person name="Wu L."/>
            <person name="Ma J."/>
        </authorList>
    </citation>
    <scope>NUCLEOTIDE SEQUENCE [LARGE SCALE GENOMIC DNA]</scope>
    <source>
        <strain evidence="8">JCM 11650</strain>
    </source>
</reference>
<sequence>MNYPLLLAYTLSIVLLIATPGPVVALVLNTAASAGRRQAFCTILGTNGASLLLIGLSSLVISGLLLVRDGWLVGLSLLGSLVLLWYAATALRSAWGSAATVDTPHATPLPRARSGNAAAIVQGLLVGLSNPKDIVFFVAFFPQFIAITTRPSTSLAVLTALWVAADFLILLGYATLLRTAFFQRHRHWVARLSALFLLAVAVGGLGYAVHGLLFTPSP</sequence>
<evidence type="ECO:0000256" key="4">
    <source>
        <dbReference type="ARBA" id="ARBA00022989"/>
    </source>
</evidence>
<evidence type="ECO:0000256" key="5">
    <source>
        <dbReference type="ARBA" id="ARBA00023136"/>
    </source>
</evidence>
<evidence type="ECO:0000256" key="2">
    <source>
        <dbReference type="ARBA" id="ARBA00022475"/>
    </source>
</evidence>
<keyword evidence="5 6" id="KW-0472">Membrane</keyword>
<name>A0ABV9H366_9BURK</name>
<dbReference type="Pfam" id="PF01810">
    <property type="entry name" value="LysE"/>
    <property type="match status" value="1"/>
</dbReference>
<proteinExistence type="predicted"/>
<feature type="transmembrane region" description="Helical" evidence="6">
    <location>
        <begin position="134"/>
        <end position="149"/>
    </location>
</feature>
<protein>
    <submittedName>
        <fullName evidence="7">LysE family translocator</fullName>
    </submittedName>
</protein>
<keyword evidence="2" id="KW-1003">Cell membrane</keyword>
<keyword evidence="8" id="KW-1185">Reference proteome</keyword>
<dbReference type="EMBL" id="JBHSEW010000017">
    <property type="protein sequence ID" value="MFC4623455.1"/>
    <property type="molecule type" value="Genomic_DNA"/>
</dbReference>
<evidence type="ECO:0000313" key="8">
    <source>
        <dbReference type="Proteomes" id="UP001595967"/>
    </source>
</evidence>
<keyword evidence="3 6" id="KW-0812">Transmembrane</keyword>
<feature type="transmembrane region" description="Helical" evidence="6">
    <location>
        <begin position="6"/>
        <end position="28"/>
    </location>
</feature>
<comment type="caution">
    <text evidence="7">The sequence shown here is derived from an EMBL/GenBank/DDBJ whole genome shotgun (WGS) entry which is preliminary data.</text>
</comment>
<keyword evidence="4 6" id="KW-1133">Transmembrane helix</keyword>
<dbReference type="Proteomes" id="UP001595967">
    <property type="component" value="Unassembled WGS sequence"/>
</dbReference>
<feature type="transmembrane region" description="Helical" evidence="6">
    <location>
        <begin position="40"/>
        <end position="65"/>
    </location>
</feature>
<evidence type="ECO:0000256" key="1">
    <source>
        <dbReference type="ARBA" id="ARBA00004651"/>
    </source>
</evidence>
<dbReference type="InterPro" id="IPR001123">
    <property type="entry name" value="LeuE-type"/>
</dbReference>
<evidence type="ECO:0000256" key="3">
    <source>
        <dbReference type="ARBA" id="ARBA00022692"/>
    </source>
</evidence>
<dbReference type="PANTHER" id="PTHR30086">
    <property type="entry name" value="ARGININE EXPORTER PROTEIN ARGO"/>
    <property type="match status" value="1"/>
</dbReference>
<dbReference type="PANTHER" id="PTHR30086:SF20">
    <property type="entry name" value="ARGININE EXPORTER PROTEIN ARGO-RELATED"/>
    <property type="match status" value="1"/>
</dbReference>
<dbReference type="RefSeq" id="WP_377727933.1">
    <property type="nucleotide sequence ID" value="NZ_JBHSEW010000017.1"/>
</dbReference>
<comment type="subcellular location">
    <subcellularLocation>
        <location evidence="1">Cell membrane</location>
        <topology evidence="1">Multi-pass membrane protein</topology>
    </subcellularLocation>
</comment>
<evidence type="ECO:0000256" key="6">
    <source>
        <dbReference type="SAM" id="Phobius"/>
    </source>
</evidence>
<gene>
    <name evidence="7" type="ORF">ACFO3A_14755</name>
</gene>
<feature type="transmembrane region" description="Helical" evidence="6">
    <location>
        <begin position="155"/>
        <end position="176"/>
    </location>
</feature>
<organism evidence="7 8">
    <name type="scientific">Comamonas nitrativorans</name>
    <dbReference type="NCBI Taxonomy" id="108437"/>
    <lineage>
        <taxon>Bacteria</taxon>
        <taxon>Pseudomonadati</taxon>
        <taxon>Pseudomonadota</taxon>
        <taxon>Betaproteobacteria</taxon>
        <taxon>Burkholderiales</taxon>
        <taxon>Comamonadaceae</taxon>
        <taxon>Comamonas</taxon>
    </lineage>
</organism>
<accession>A0ABV9H366</accession>
<evidence type="ECO:0000313" key="7">
    <source>
        <dbReference type="EMBL" id="MFC4623455.1"/>
    </source>
</evidence>